<accession>A0ABU7C6I1</accession>
<name>A0ABU7C6I1_9TELE</name>
<evidence type="ECO:0000256" key="1">
    <source>
        <dbReference type="SAM" id="MobiDB-lite"/>
    </source>
</evidence>
<keyword evidence="3" id="KW-1185">Reference proteome</keyword>
<reference evidence="2 3" key="1">
    <citation type="submission" date="2021-07" db="EMBL/GenBank/DDBJ databases">
        <authorList>
            <person name="Palmer J.M."/>
        </authorList>
    </citation>
    <scope>NUCLEOTIDE SEQUENCE [LARGE SCALE GENOMIC DNA]</scope>
    <source>
        <strain evidence="2 3">AT_MEX2019</strain>
        <tissue evidence="2">Muscle</tissue>
    </source>
</reference>
<sequence length="106" mass="11197">MQPLLTGDSDVSFSDRELQDLLSMSERFLGATAGPGPEPLLSGLTRIIPAASEGALSPLGPSESLPESLLVRLPFKLSEEETWLMCPSRSSGGEKGNHLGLGSMDK</sequence>
<dbReference type="Proteomes" id="UP001345963">
    <property type="component" value="Unassembled WGS sequence"/>
</dbReference>
<gene>
    <name evidence="2" type="ORF">ATANTOWER_008990</name>
</gene>
<proteinExistence type="predicted"/>
<feature type="region of interest" description="Disordered" evidence="1">
    <location>
        <begin position="86"/>
        <end position="106"/>
    </location>
</feature>
<protein>
    <submittedName>
        <fullName evidence="2">Uncharacterized protein</fullName>
    </submittedName>
</protein>
<comment type="caution">
    <text evidence="2">The sequence shown here is derived from an EMBL/GenBank/DDBJ whole genome shotgun (WGS) entry which is preliminary data.</text>
</comment>
<evidence type="ECO:0000313" key="3">
    <source>
        <dbReference type="Proteomes" id="UP001345963"/>
    </source>
</evidence>
<evidence type="ECO:0000313" key="2">
    <source>
        <dbReference type="EMBL" id="MED6258557.1"/>
    </source>
</evidence>
<organism evidence="2 3">
    <name type="scientific">Ataeniobius toweri</name>
    <dbReference type="NCBI Taxonomy" id="208326"/>
    <lineage>
        <taxon>Eukaryota</taxon>
        <taxon>Metazoa</taxon>
        <taxon>Chordata</taxon>
        <taxon>Craniata</taxon>
        <taxon>Vertebrata</taxon>
        <taxon>Euteleostomi</taxon>
        <taxon>Actinopterygii</taxon>
        <taxon>Neopterygii</taxon>
        <taxon>Teleostei</taxon>
        <taxon>Neoteleostei</taxon>
        <taxon>Acanthomorphata</taxon>
        <taxon>Ovalentaria</taxon>
        <taxon>Atherinomorphae</taxon>
        <taxon>Cyprinodontiformes</taxon>
        <taxon>Goodeidae</taxon>
        <taxon>Ataeniobius</taxon>
    </lineage>
</organism>
<dbReference type="EMBL" id="JAHUTI010080764">
    <property type="protein sequence ID" value="MED6258557.1"/>
    <property type="molecule type" value="Genomic_DNA"/>
</dbReference>